<dbReference type="PANTHER" id="PTHR11644">
    <property type="entry name" value="CYTIDINE DEAMINASE"/>
    <property type="match status" value="1"/>
</dbReference>
<dbReference type="PIRSF" id="PIRSF006334">
    <property type="entry name" value="Cdd_plus_pseudo"/>
    <property type="match status" value="1"/>
</dbReference>
<dbReference type="OrthoDB" id="9795347at2"/>
<dbReference type="NCBIfam" id="NF006537">
    <property type="entry name" value="PRK09027.1"/>
    <property type="match status" value="1"/>
</dbReference>
<evidence type="ECO:0000256" key="2">
    <source>
        <dbReference type="ARBA" id="ARBA00011738"/>
    </source>
</evidence>
<dbReference type="InterPro" id="IPR016193">
    <property type="entry name" value="Cytidine_deaminase-like"/>
</dbReference>
<dbReference type="InterPro" id="IPR013171">
    <property type="entry name" value="Cyd/dCyd_deaminase_Zn-bd"/>
</dbReference>
<name>A0A418YDD4_9GAMM</name>
<comment type="cofactor">
    <cofactor evidence="8">
        <name>Zn(2+)</name>
        <dbReference type="ChEBI" id="CHEBI:29105"/>
    </cofactor>
    <text evidence="8">Binds 1 zinc ion.</text>
</comment>
<feature type="binding site" evidence="8">
    <location>
        <position position="96"/>
    </location>
    <ligand>
        <name>Zn(2+)</name>
        <dbReference type="ChEBI" id="CHEBI:29105"/>
        <note>catalytic</note>
    </ligand>
</feature>
<feature type="binding site" evidence="7">
    <location>
        <begin position="83"/>
        <end position="85"/>
    </location>
    <ligand>
        <name>substrate</name>
    </ligand>
</feature>
<dbReference type="EMBL" id="QZCH01000016">
    <property type="protein sequence ID" value="RJG42543.1"/>
    <property type="molecule type" value="Genomic_DNA"/>
</dbReference>
<dbReference type="PANTHER" id="PTHR11644:SF2">
    <property type="entry name" value="CYTIDINE DEAMINASE"/>
    <property type="match status" value="1"/>
</dbReference>
<evidence type="ECO:0000256" key="3">
    <source>
        <dbReference type="ARBA" id="ARBA00022723"/>
    </source>
</evidence>
<reference evidence="10 11" key="2">
    <citation type="submission" date="2019-01" db="EMBL/GenBank/DDBJ databases">
        <title>Motilimonas pumilus sp. nov., isolated from the gut of sea cucumber (Apostichopus japonicus).</title>
        <authorList>
            <person name="Wang F.-Q."/>
            <person name="Ren L.-H."/>
            <person name="Lin Y.-W."/>
            <person name="Sun G.-H."/>
            <person name="Du Z.-J."/>
            <person name="Zhao J.-X."/>
            <person name="Liu X.-J."/>
            <person name="Liu L.-J."/>
        </authorList>
    </citation>
    <scope>NUCLEOTIDE SEQUENCE [LARGE SCALE GENOMIC DNA]</scope>
    <source>
        <strain evidence="10 11">PLHSC7-2</strain>
    </source>
</reference>
<evidence type="ECO:0000313" key="11">
    <source>
        <dbReference type="Proteomes" id="UP000283255"/>
    </source>
</evidence>
<evidence type="ECO:0000256" key="4">
    <source>
        <dbReference type="ARBA" id="ARBA00022801"/>
    </source>
</evidence>
<feature type="binding site" evidence="8">
    <location>
        <position position="126"/>
    </location>
    <ligand>
        <name>Zn(2+)</name>
        <dbReference type="ChEBI" id="CHEBI:29105"/>
        <note>catalytic</note>
    </ligand>
</feature>
<comment type="caution">
    <text evidence="10">The sequence shown here is derived from an EMBL/GenBank/DDBJ whole genome shotgun (WGS) entry which is preliminary data.</text>
</comment>
<evidence type="ECO:0000256" key="5">
    <source>
        <dbReference type="ARBA" id="ARBA00022833"/>
    </source>
</evidence>
<dbReference type="GO" id="GO:0004126">
    <property type="term" value="F:cytidine deaminase activity"/>
    <property type="evidence" value="ECO:0007669"/>
    <property type="project" value="UniProtKB-EC"/>
</dbReference>
<evidence type="ECO:0000256" key="1">
    <source>
        <dbReference type="ARBA" id="ARBA00006576"/>
    </source>
</evidence>
<evidence type="ECO:0000256" key="6">
    <source>
        <dbReference type="PIRSR" id="PIRSR006334-1"/>
    </source>
</evidence>
<comment type="subunit">
    <text evidence="2">Homodimer.</text>
</comment>
<feature type="binding site" evidence="8">
    <location>
        <position position="123"/>
    </location>
    <ligand>
        <name>Zn(2+)</name>
        <dbReference type="ChEBI" id="CHEBI:29105"/>
        <note>catalytic</note>
    </ligand>
</feature>
<dbReference type="InterPro" id="IPR050202">
    <property type="entry name" value="Cyt/Deoxycyt_deaminase"/>
</dbReference>
<dbReference type="GO" id="GO:0042802">
    <property type="term" value="F:identical protein binding"/>
    <property type="evidence" value="ECO:0007669"/>
    <property type="project" value="UniProtKB-ARBA"/>
</dbReference>
<keyword evidence="3 8" id="KW-0479">Metal-binding</keyword>
<evidence type="ECO:0000256" key="7">
    <source>
        <dbReference type="PIRSR" id="PIRSR006334-2"/>
    </source>
</evidence>
<dbReference type="RefSeq" id="WP_119911169.1">
    <property type="nucleotide sequence ID" value="NZ_QZCH01000016.1"/>
</dbReference>
<dbReference type="Pfam" id="PF08211">
    <property type="entry name" value="dCMP_cyt_deam_2"/>
    <property type="match status" value="1"/>
</dbReference>
<organism evidence="10 11">
    <name type="scientific">Motilimonas pumila</name>
    <dbReference type="NCBI Taxonomy" id="2303987"/>
    <lineage>
        <taxon>Bacteria</taxon>
        <taxon>Pseudomonadati</taxon>
        <taxon>Pseudomonadota</taxon>
        <taxon>Gammaproteobacteria</taxon>
        <taxon>Alteromonadales</taxon>
        <taxon>Alteromonadales genera incertae sedis</taxon>
        <taxon>Motilimonas</taxon>
    </lineage>
</organism>
<dbReference type="GO" id="GO:0055086">
    <property type="term" value="P:nucleobase-containing small molecule metabolic process"/>
    <property type="evidence" value="ECO:0007669"/>
    <property type="project" value="UniProtKB-ARBA"/>
</dbReference>
<dbReference type="Gene3D" id="3.40.140.10">
    <property type="entry name" value="Cytidine Deaminase, domain 2"/>
    <property type="match status" value="2"/>
</dbReference>
<evidence type="ECO:0000256" key="8">
    <source>
        <dbReference type="PIRSR" id="PIRSR006334-3"/>
    </source>
</evidence>
<proteinExistence type="inferred from homology"/>
<dbReference type="GO" id="GO:0072527">
    <property type="term" value="P:pyrimidine-containing compound metabolic process"/>
    <property type="evidence" value="ECO:0007669"/>
    <property type="project" value="UniProtKB-ARBA"/>
</dbReference>
<evidence type="ECO:0000313" key="10">
    <source>
        <dbReference type="EMBL" id="RJG42543.1"/>
    </source>
</evidence>
<sequence>MASTLATALLLLPESVRATVSAGIKHENFDGTLSSDAIAKLRQSQQLASVLPFAAAFADPPVSQFYVGALVIGNSGKGYIGANIELKHAPLSQSLHAEQAAISLAWQGGERGLQDLYVNAPPCGHCRQFIAECAEADSLMIHVPGQASASFPQLLPFAFTPNDLGNSHALLQPQQFQSPPCSNDLWVQAVQRQACLSYAPYSGYYHALGAVFDDDIVIGRYAENAAYNPSLQPLQSLLWQLQCRQLPLRRADKLILVARQNRHIDTLSQLTPLLAQLTSTPLSHFIMK</sequence>
<accession>A0A418YDD4</accession>
<keyword evidence="4 10" id="KW-0378">Hydrolase</keyword>
<keyword evidence="11" id="KW-1185">Reference proteome</keyword>
<dbReference type="Pfam" id="PF00383">
    <property type="entry name" value="dCMP_cyt_deam_1"/>
    <property type="match status" value="1"/>
</dbReference>
<dbReference type="GO" id="GO:0005829">
    <property type="term" value="C:cytosol"/>
    <property type="evidence" value="ECO:0007669"/>
    <property type="project" value="TreeGrafter"/>
</dbReference>
<protein>
    <submittedName>
        <fullName evidence="10">Cytidine deaminase</fullName>
        <ecNumber evidence="10">3.5.4.5</ecNumber>
    </submittedName>
</protein>
<gene>
    <name evidence="10" type="ORF">D1Z90_12835</name>
</gene>
<evidence type="ECO:0000259" key="9">
    <source>
        <dbReference type="PROSITE" id="PS51747"/>
    </source>
</evidence>
<dbReference type="PROSITE" id="PS00903">
    <property type="entry name" value="CYT_DCMP_DEAMINASES_1"/>
    <property type="match status" value="1"/>
</dbReference>
<dbReference type="InterPro" id="IPR002125">
    <property type="entry name" value="CMP_dCMP_dom"/>
</dbReference>
<feature type="domain" description="CMP/dCMP-type deaminase" evidence="9">
    <location>
        <begin position="42"/>
        <end position="162"/>
    </location>
</feature>
<keyword evidence="5 8" id="KW-0862">Zinc</keyword>
<reference evidence="10 11" key="1">
    <citation type="submission" date="2018-09" db="EMBL/GenBank/DDBJ databases">
        <authorList>
            <person name="Wang F."/>
        </authorList>
    </citation>
    <scope>NUCLEOTIDE SEQUENCE [LARGE SCALE GENOMIC DNA]</scope>
    <source>
        <strain evidence="10 11">PLHSC7-2</strain>
    </source>
</reference>
<feature type="active site" description="Proton donor" evidence="6">
    <location>
        <position position="98"/>
    </location>
</feature>
<comment type="similarity">
    <text evidence="1">Belongs to the cytidine and deoxycytidylate deaminase family.</text>
</comment>
<dbReference type="CDD" id="cd01283">
    <property type="entry name" value="cytidine_deaminase"/>
    <property type="match status" value="1"/>
</dbReference>
<feature type="domain" description="CMP/dCMP-type deaminase" evidence="9">
    <location>
        <begin position="181"/>
        <end position="288"/>
    </location>
</feature>
<dbReference type="GO" id="GO:0008270">
    <property type="term" value="F:zinc ion binding"/>
    <property type="evidence" value="ECO:0007669"/>
    <property type="project" value="InterPro"/>
</dbReference>
<dbReference type="Proteomes" id="UP000283255">
    <property type="component" value="Unassembled WGS sequence"/>
</dbReference>
<dbReference type="PROSITE" id="PS51747">
    <property type="entry name" value="CYT_DCMP_DEAMINASES_2"/>
    <property type="match status" value="2"/>
</dbReference>
<dbReference type="AlphaFoldDB" id="A0A418YDD4"/>
<dbReference type="EC" id="3.5.4.5" evidence="10"/>
<dbReference type="SUPFAM" id="SSF53927">
    <property type="entry name" value="Cytidine deaminase-like"/>
    <property type="match status" value="2"/>
</dbReference>
<dbReference type="InterPro" id="IPR016192">
    <property type="entry name" value="APOBEC/CMP_deaminase_Zn-bd"/>
</dbReference>